<feature type="compositionally biased region" description="Low complexity" evidence="1">
    <location>
        <begin position="194"/>
        <end position="220"/>
    </location>
</feature>
<evidence type="ECO:0000313" key="3">
    <source>
        <dbReference type="EMBL" id="CAJ0606972.1"/>
    </source>
</evidence>
<feature type="region of interest" description="Disordered" evidence="1">
    <location>
        <begin position="432"/>
        <end position="457"/>
    </location>
</feature>
<keyword evidence="2" id="KW-0732">Signal</keyword>
<evidence type="ECO:0000256" key="2">
    <source>
        <dbReference type="SAM" id="SignalP"/>
    </source>
</evidence>
<feature type="region of interest" description="Disordered" evidence="1">
    <location>
        <begin position="111"/>
        <end position="230"/>
    </location>
</feature>
<reference evidence="3" key="1">
    <citation type="submission" date="2023-07" db="EMBL/GenBank/DDBJ databases">
        <authorList>
            <consortium name="CYATHOMIX"/>
        </authorList>
    </citation>
    <scope>NUCLEOTIDE SEQUENCE</scope>
    <source>
        <strain evidence="3">N/A</strain>
    </source>
</reference>
<feature type="compositionally biased region" description="Basic residues" evidence="1">
    <location>
        <begin position="526"/>
        <end position="539"/>
    </location>
</feature>
<keyword evidence="4" id="KW-1185">Reference proteome</keyword>
<dbReference type="EMBL" id="CATQJL010000316">
    <property type="protein sequence ID" value="CAJ0606972.1"/>
    <property type="molecule type" value="Genomic_DNA"/>
</dbReference>
<sequence>MRTLLCLTVITMMIRQSSAADGRSATDDEKQPSSMTLQELLNAYQVLYERQFHEPLPENQKALLATLPRFNGDSTHKARKSANWARSFQRDGDVDNENGKELTGLAVVEKREASSEPTATTIIERTEGTNEPTATTVIEKREIASGGTTEKLRGSTAAPPAESTAAGTSTVSNGIAETATMDVSRTTTEEERLSTLSSASMNPSITTSTSTARSTSDSTSANPVPQADPVKTTQTLVQNLHGLKLTDLHPELKHALEGKVKPVIVQEVKAVSKLTEAPTATESSQNTQPQENTSEPTKIVLSKPLAVMPKKEVVELKAEVTTMKTTTAEPIRREKLSTAPTTNSMVLMGEARPEMKSKMPMMKMTKSTVQPMRTRKNLQSRQNEQNRRGNQGGRVAMVKPMTRQQQQQQQQQRQPNLRVIDHVVVPATTQKRMPAQNGRAVQNRRPQMPSRRASLPARPLPTAAADLKPTNPAPRNSLIVIRDGRIIELTEQQQKDLNLILSAMGAQNAESSNRRRAPVRRERMPNRRFRQQPFRKMHA</sequence>
<evidence type="ECO:0000256" key="1">
    <source>
        <dbReference type="SAM" id="MobiDB-lite"/>
    </source>
</evidence>
<feature type="chain" id="PRO_5041387144" evidence="2">
    <location>
        <begin position="20"/>
        <end position="539"/>
    </location>
</feature>
<feature type="compositionally biased region" description="Low complexity" evidence="1">
    <location>
        <begin position="154"/>
        <end position="170"/>
    </location>
</feature>
<protein>
    <submittedName>
        <fullName evidence="3">Uncharacterized protein</fullName>
    </submittedName>
</protein>
<name>A0AA36HB43_CYLNA</name>
<feature type="region of interest" description="Disordered" evidence="1">
    <location>
        <begin position="507"/>
        <end position="539"/>
    </location>
</feature>
<feature type="compositionally biased region" description="Polar residues" evidence="1">
    <location>
        <begin position="278"/>
        <end position="296"/>
    </location>
</feature>
<feature type="signal peptide" evidence="2">
    <location>
        <begin position="1"/>
        <end position="19"/>
    </location>
</feature>
<accession>A0AA36HB43</accession>
<feature type="region of interest" description="Disordered" evidence="1">
    <location>
        <begin position="366"/>
        <end position="393"/>
    </location>
</feature>
<evidence type="ECO:0000313" key="4">
    <source>
        <dbReference type="Proteomes" id="UP001176961"/>
    </source>
</evidence>
<gene>
    <name evidence="3" type="ORF">CYNAS_LOCUS18955</name>
</gene>
<organism evidence="3 4">
    <name type="scientific">Cylicocyclus nassatus</name>
    <name type="common">Nematode worm</name>
    <dbReference type="NCBI Taxonomy" id="53992"/>
    <lineage>
        <taxon>Eukaryota</taxon>
        <taxon>Metazoa</taxon>
        <taxon>Ecdysozoa</taxon>
        <taxon>Nematoda</taxon>
        <taxon>Chromadorea</taxon>
        <taxon>Rhabditida</taxon>
        <taxon>Rhabditina</taxon>
        <taxon>Rhabditomorpha</taxon>
        <taxon>Strongyloidea</taxon>
        <taxon>Strongylidae</taxon>
        <taxon>Cylicocyclus</taxon>
    </lineage>
</organism>
<proteinExistence type="predicted"/>
<feature type="compositionally biased region" description="Polar residues" evidence="1">
    <location>
        <begin position="115"/>
        <end position="136"/>
    </location>
</feature>
<comment type="caution">
    <text evidence="3">The sequence shown here is derived from an EMBL/GenBank/DDBJ whole genome shotgun (WGS) entry which is preliminary data.</text>
</comment>
<dbReference type="AlphaFoldDB" id="A0AA36HB43"/>
<dbReference type="Proteomes" id="UP001176961">
    <property type="component" value="Unassembled WGS sequence"/>
</dbReference>
<feature type="region of interest" description="Disordered" evidence="1">
    <location>
        <begin position="273"/>
        <end position="297"/>
    </location>
</feature>